<dbReference type="InterPro" id="IPR050109">
    <property type="entry name" value="HTH-type_TetR-like_transc_reg"/>
</dbReference>
<dbReference type="Proteomes" id="UP000214720">
    <property type="component" value="Unassembled WGS sequence"/>
</dbReference>
<feature type="DNA-binding region" description="H-T-H motif" evidence="2">
    <location>
        <begin position="49"/>
        <end position="68"/>
    </location>
</feature>
<dbReference type="RefSeq" id="WP_089161103.1">
    <property type="nucleotide sequence ID" value="NZ_MTHB01000088.1"/>
</dbReference>
<evidence type="ECO:0000256" key="2">
    <source>
        <dbReference type="PROSITE-ProRule" id="PRU00335"/>
    </source>
</evidence>
<dbReference type="SUPFAM" id="SSF46689">
    <property type="entry name" value="Homeodomain-like"/>
    <property type="match status" value="1"/>
</dbReference>
<dbReference type="PROSITE" id="PS50977">
    <property type="entry name" value="HTH_TETR_2"/>
    <property type="match status" value="1"/>
</dbReference>
<keyword evidence="1 2" id="KW-0238">DNA-binding</keyword>
<dbReference type="InterPro" id="IPR001647">
    <property type="entry name" value="HTH_TetR"/>
</dbReference>
<dbReference type="InterPro" id="IPR036271">
    <property type="entry name" value="Tet_transcr_reg_TetR-rel_C_sf"/>
</dbReference>
<dbReference type="AlphaFoldDB" id="A0A226X4L4"/>
<proteinExistence type="predicted"/>
<organism evidence="5 6">
    <name type="scientific">Caballeronia sordidicola</name>
    <name type="common">Burkholderia sordidicola</name>
    <dbReference type="NCBI Taxonomy" id="196367"/>
    <lineage>
        <taxon>Bacteria</taxon>
        <taxon>Pseudomonadati</taxon>
        <taxon>Pseudomonadota</taxon>
        <taxon>Betaproteobacteria</taxon>
        <taxon>Burkholderiales</taxon>
        <taxon>Burkholderiaceae</taxon>
        <taxon>Caballeronia</taxon>
    </lineage>
</organism>
<dbReference type="SUPFAM" id="SSF48498">
    <property type="entry name" value="Tetracyclin repressor-like, C-terminal domain"/>
    <property type="match status" value="1"/>
</dbReference>
<protein>
    <submittedName>
        <fullName evidence="5">Transcriptional regulator, TetR family</fullName>
    </submittedName>
</protein>
<evidence type="ECO:0000313" key="5">
    <source>
        <dbReference type="EMBL" id="OXC77940.1"/>
    </source>
</evidence>
<evidence type="ECO:0000259" key="4">
    <source>
        <dbReference type="PROSITE" id="PS50977"/>
    </source>
</evidence>
<accession>A0A226X4L4</accession>
<evidence type="ECO:0000256" key="3">
    <source>
        <dbReference type="SAM" id="MobiDB-lite"/>
    </source>
</evidence>
<reference evidence="6" key="1">
    <citation type="submission" date="2017-01" db="EMBL/GenBank/DDBJ databases">
        <title>Genome Analysis of Deinococcus marmoris KOPRI26562.</title>
        <authorList>
            <person name="Kim J.H."/>
            <person name="Oh H.-M."/>
        </authorList>
    </citation>
    <scope>NUCLEOTIDE SEQUENCE [LARGE SCALE GENOMIC DNA]</scope>
    <source>
        <strain evidence="6">PAMC 26633</strain>
    </source>
</reference>
<dbReference type="OrthoDB" id="9151800at2"/>
<evidence type="ECO:0000256" key="1">
    <source>
        <dbReference type="ARBA" id="ARBA00023125"/>
    </source>
</evidence>
<dbReference type="PANTHER" id="PTHR30055:SF235">
    <property type="entry name" value="TRANSCRIPTIONAL REGULATORY PROTEIN"/>
    <property type="match status" value="1"/>
</dbReference>
<evidence type="ECO:0000313" key="6">
    <source>
        <dbReference type="Proteomes" id="UP000214720"/>
    </source>
</evidence>
<dbReference type="EMBL" id="MTHB01000088">
    <property type="protein sequence ID" value="OXC77940.1"/>
    <property type="molecule type" value="Genomic_DNA"/>
</dbReference>
<dbReference type="PANTHER" id="PTHR30055">
    <property type="entry name" value="HTH-TYPE TRANSCRIPTIONAL REGULATOR RUTR"/>
    <property type="match status" value="1"/>
</dbReference>
<dbReference type="GO" id="GO:0000976">
    <property type="term" value="F:transcription cis-regulatory region binding"/>
    <property type="evidence" value="ECO:0007669"/>
    <property type="project" value="TreeGrafter"/>
</dbReference>
<gene>
    <name evidence="5" type="ORF">BSU04_14415</name>
</gene>
<feature type="domain" description="HTH tetR-type" evidence="4">
    <location>
        <begin position="26"/>
        <end position="86"/>
    </location>
</feature>
<dbReference type="GO" id="GO:0003700">
    <property type="term" value="F:DNA-binding transcription factor activity"/>
    <property type="evidence" value="ECO:0007669"/>
    <property type="project" value="TreeGrafter"/>
</dbReference>
<dbReference type="InterPro" id="IPR009057">
    <property type="entry name" value="Homeodomain-like_sf"/>
</dbReference>
<feature type="region of interest" description="Disordered" evidence="3">
    <location>
        <begin position="1"/>
        <end position="22"/>
    </location>
</feature>
<name>A0A226X4L4_CABSO</name>
<sequence>MTVSTARPAQAAKEKRSRGRPACSAIAGSDSLLKSARQAFAKRGFEATSVREIARDSGVDPALISHHFGSKEALWIAVVEQIAQHAAPMIDATGKLRTADLTRRQRVERALVIFIDKVFSDPDIGMFFSTTATEQGERLDLLTARLLRPYHDVFVPLLVDAIRSDELAPNDPEVLFAMLTNAVSKTVAYSHVLSIFSSLPKDPAKFKRAVLVTALSML</sequence>
<comment type="caution">
    <text evidence="5">The sequence shown here is derived from an EMBL/GenBank/DDBJ whole genome shotgun (WGS) entry which is preliminary data.</text>
</comment>
<dbReference type="Gene3D" id="1.10.357.10">
    <property type="entry name" value="Tetracycline Repressor, domain 2"/>
    <property type="match status" value="1"/>
</dbReference>
<dbReference type="eggNOG" id="COG1309">
    <property type="taxonomic scope" value="Bacteria"/>
</dbReference>
<dbReference type="PRINTS" id="PR00455">
    <property type="entry name" value="HTHTETR"/>
</dbReference>
<dbReference type="Pfam" id="PF00440">
    <property type="entry name" value="TetR_N"/>
    <property type="match status" value="1"/>
</dbReference>